<proteinExistence type="predicted"/>
<gene>
    <name evidence="1" type="ORF">GL263_15865</name>
</gene>
<dbReference type="EMBL" id="WMLF01000225">
    <property type="protein sequence ID" value="MBB1245033.1"/>
    <property type="molecule type" value="Genomic_DNA"/>
</dbReference>
<dbReference type="RefSeq" id="WP_182856372.1">
    <property type="nucleotide sequence ID" value="NZ_WMLF01000225.1"/>
</dbReference>
<sequence>MTEVTRYGTPPVELPLRLDLALEPTPVPGCAGCGELAALRGRARAVGDLTTVTDCNVLIRRHPEGHR</sequence>
<evidence type="ECO:0000313" key="1">
    <source>
        <dbReference type="EMBL" id="MBB1245033.1"/>
    </source>
</evidence>
<reference evidence="2" key="1">
    <citation type="journal article" date="2020" name="Syst. Appl. Microbiol.">
        <title>Streptomyces alkaliterrae sp. nov., isolated from an alkaline soil, and emended descriptions of Streptomyces alkaliphilus, Streptomyces calidiresistens and Streptomyces durbertensis.</title>
        <authorList>
            <person name="Swiecimska M."/>
            <person name="Golinska P."/>
            <person name="Nouioui I."/>
            <person name="Wypij M."/>
            <person name="Rai M."/>
            <person name="Sangal V."/>
            <person name="Goodfellow M."/>
        </authorList>
    </citation>
    <scope>NUCLEOTIDE SEQUENCE [LARGE SCALE GENOMIC DNA]</scope>
    <source>
        <strain evidence="2">DSM 104538</strain>
    </source>
</reference>
<dbReference type="Proteomes" id="UP000766698">
    <property type="component" value="Unassembled WGS sequence"/>
</dbReference>
<evidence type="ECO:0000313" key="2">
    <source>
        <dbReference type="Proteomes" id="UP000766698"/>
    </source>
</evidence>
<organism evidence="1 2">
    <name type="scientific">Streptomyces durbertensis</name>
    <dbReference type="NCBI Taxonomy" id="2448886"/>
    <lineage>
        <taxon>Bacteria</taxon>
        <taxon>Bacillati</taxon>
        <taxon>Actinomycetota</taxon>
        <taxon>Actinomycetes</taxon>
        <taxon>Kitasatosporales</taxon>
        <taxon>Streptomycetaceae</taxon>
        <taxon>Streptomyces</taxon>
    </lineage>
</organism>
<comment type="caution">
    <text evidence="1">The sequence shown here is derived from an EMBL/GenBank/DDBJ whole genome shotgun (WGS) entry which is preliminary data.</text>
</comment>
<keyword evidence="2" id="KW-1185">Reference proteome</keyword>
<accession>A0ABR6EIE0</accession>
<protein>
    <recommendedName>
        <fullName evidence="3">Transposase</fullName>
    </recommendedName>
</protein>
<evidence type="ECO:0008006" key="3">
    <source>
        <dbReference type="Google" id="ProtNLM"/>
    </source>
</evidence>
<name>A0ABR6EIE0_9ACTN</name>